<dbReference type="RefSeq" id="WP_254270242.1">
    <property type="nucleotide sequence ID" value="NZ_CP100401.1"/>
</dbReference>
<accession>A0ABD5PYT1</accession>
<dbReference type="SUPFAM" id="SSF47240">
    <property type="entry name" value="Ferritin-like"/>
    <property type="match status" value="1"/>
</dbReference>
<dbReference type="Pfam" id="PF05974">
    <property type="entry name" value="DUF892"/>
    <property type="match status" value="1"/>
</dbReference>
<dbReference type="AlphaFoldDB" id="A0ABD5PYT1"/>
<gene>
    <name evidence="1" type="ORF">ACFO9K_05225</name>
</gene>
<reference evidence="1 2" key="1">
    <citation type="journal article" date="2019" name="Int. J. Syst. Evol. Microbiol.">
        <title>The Global Catalogue of Microorganisms (GCM) 10K type strain sequencing project: providing services to taxonomists for standard genome sequencing and annotation.</title>
        <authorList>
            <consortium name="The Broad Institute Genomics Platform"/>
            <consortium name="The Broad Institute Genome Sequencing Center for Infectious Disease"/>
            <person name="Wu L."/>
            <person name="Ma J."/>
        </authorList>
    </citation>
    <scope>NUCLEOTIDE SEQUENCE [LARGE SCALE GENOMIC DNA]</scope>
    <source>
        <strain evidence="1 2">XZYJ18</strain>
    </source>
</reference>
<dbReference type="PANTHER" id="PTHR30565:SF9">
    <property type="entry name" value="PROTEIN YCIF"/>
    <property type="match status" value="1"/>
</dbReference>
<comment type="caution">
    <text evidence="1">The sequence shown here is derived from an EMBL/GenBank/DDBJ whole genome shotgun (WGS) entry which is preliminary data.</text>
</comment>
<dbReference type="InterPro" id="IPR012347">
    <property type="entry name" value="Ferritin-like"/>
</dbReference>
<dbReference type="Gene3D" id="1.20.1260.10">
    <property type="match status" value="1"/>
</dbReference>
<evidence type="ECO:0000313" key="2">
    <source>
        <dbReference type="Proteomes" id="UP001595945"/>
    </source>
</evidence>
<keyword evidence="2" id="KW-1185">Reference proteome</keyword>
<dbReference type="InterPro" id="IPR010287">
    <property type="entry name" value="DUF892_YciF-like"/>
</dbReference>
<dbReference type="InterPro" id="IPR047114">
    <property type="entry name" value="YciF"/>
</dbReference>
<evidence type="ECO:0000313" key="1">
    <source>
        <dbReference type="EMBL" id="MFC4823655.1"/>
    </source>
</evidence>
<dbReference type="InterPro" id="IPR009078">
    <property type="entry name" value="Ferritin-like_SF"/>
</dbReference>
<dbReference type="EMBL" id="JBHSHT010000001">
    <property type="protein sequence ID" value="MFC4823655.1"/>
    <property type="molecule type" value="Genomic_DNA"/>
</dbReference>
<proteinExistence type="predicted"/>
<sequence length="167" mass="19094">MALDTPEDLFEYELRGIYYAERELTDLLDELQTSATEADLVDGFAEHRDETVVHVERLERVFDVLGLEPHERNVPTFDALREEKREADTDSHDVAVQNTLYNHVGRKAERLELTAYEGLLALADVLDADPEAVDLLEQNRDEDREALDTLESVSEGGEFESFIDRLL</sequence>
<protein>
    <submittedName>
        <fullName evidence="1">Ferritin-like domain-containing protein</fullName>
    </submittedName>
</protein>
<dbReference type="PANTHER" id="PTHR30565">
    <property type="entry name" value="PROTEIN YCIF"/>
    <property type="match status" value="1"/>
</dbReference>
<dbReference type="Proteomes" id="UP001595945">
    <property type="component" value="Unassembled WGS sequence"/>
</dbReference>
<dbReference type="GeneID" id="73047289"/>
<name>A0ABD5PYT1_9EURY</name>
<organism evidence="1 2">
    <name type="scientific">Halorussus aquaticus</name>
    <dbReference type="NCBI Taxonomy" id="2953748"/>
    <lineage>
        <taxon>Archaea</taxon>
        <taxon>Methanobacteriati</taxon>
        <taxon>Methanobacteriota</taxon>
        <taxon>Stenosarchaea group</taxon>
        <taxon>Halobacteria</taxon>
        <taxon>Halobacteriales</taxon>
        <taxon>Haladaptataceae</taxon>
        <taxon>Halorussus</taxon>
    </lineage>
</organism>